<gene>
    <name evidence="9" type="ORF">JZY06_06865</name>
</gene>
<evidence type="ECO:0000256" key="5">
    <source>
        <dbReference type="ARBA" id="ARBA00022989"/>
    </source>
</evidence>
<keyword evidence="10" id="KW-1185">Reference proteome</keyword>
<dbReference type="InterPro" id="IPR017825">
    <property type="entry name" value="Lycopene_cyclase_dom"/>
</dbReference>
<evidence type="ECO:0000256" key="2">
    <source>
        <dbReference type="ARBA" id="ARBA00004829"/>
    </source>
</evidence>
<feature type="transmembrane region" description="Helical" evidence="8">
    <location>
        <begin position="82"/>
        <end position="102"/>
    </location>
</feature>
<dbReference type="GO" id="GO:0016872">
    <property type="term" value="F:intramolecular lyase activity"/>
    <property type="evidence" value="ECO:0007669"/>
    <property type="project" value="InterPro"/>
</dbReference>
<keyword evidence="4" id="KW-0125">Carotenoid biosynthesis</keyword>
<feature type="transmembrane region" description="Helical" evidence="8">
    <location>
        <begin position="36"/>
        <end position="62"/>
    </location>
</feature>
<evidence type="ECO:0000313" key="9">
    <source>
        <dbReference type="EMBL" id="MBN9644331.1"/>
    </source>
</evidence>
<comment type="subcellular location">
    <subcellularLocation>
        <location evidence="1">Membrane</location>
        <topology evidence="1">Multi-pass membrane protein</topology>
    </subcellularLocation>
</comment>
<evidence type="ECO:0000256" key="4">
    <source>
        <dbReference type="ARBA" id="ARBA00022746"/>
    </source>
</evidence>
<accession>A0A939IVK7</accession>
<reference evidence="9" key="1">
    <citation type="submission" date="2021-03" db="EMBL/GenBank/DDBJ databases">
        <authorList>
            <person name="Sun Q."/>
        </authorList>
    </citation>
    <scope>NUCLEOTIDE SEQUENCE</scope>
    <source>
        <strain evidence="9">CCM 8862</strain>
    </source>
</reference>
<dbReference type="GO" id="GO:0016020">
    <property type="term" value="C:membrane"/>
    <property type="evidence" value="ECO:0007669"/>
    <property type="project" value="UniProtKB-SubCell"/>
</dbReference>
<sequence>MQPLSYLVCVLASTGAMVACDYRWKLAFFRQPKRAAALVVALVAVFLLWDSAAIFCGVFFRGDSPWMSGIELFDDMPLEEPFFLLFLVYLTINLTAAARALVARGHRIPGTRGGTDSGADR</sequence>
<dbReference type="Proteomes" id="UP000664332">
    <property type="component" value="Unassembled WGS sequence"/>
</dbReference>
<feature type="transmembrane region" description="Helical" evidence="8">
    <location>
        <begin position="6"/>
        <end position="24"/>
    </location>
</feature>
<dbReference type="AlphaFoldDB" id="A0A939IVK7"/>
<dbReference type="RefSeq" id="WP_207278819.1">
    <property type="nucleotide sequence ID" value="NZ_JAFLEQ010000011.1"/>
</dbReference>
<keyword evidence="6 8" id="KW-0472">Membrane</keyword>
<dbReference type="GO" id="GO:0045436">
    <property type="term" value="F:lycopene beta cyclase activity"/>
    <property type="evidence" value="ECO:0007669"/>
    <property type="project" value="UniProtKB-ARBA"/>
</dbReference>
<name>A0A939IVK7_9CORY</name>
<evidence type="ECO:0000313" key="10">
    <source>
        <dbReference type="Proteomes" id="UP000664332"/>
    </source>
</evidence>
<dbReference type="EMBL" id="JAFLEQ010000011">
    <property type="protein sequence ID" value="MBN9644331.1"/>
    <property type="molecule type" value="Genomic_DNA"/>
</dbReference>
<comment type="pathway">
    <text evidence="2">Carotenoid biosynthesis.</text>
</comment>
<dbReference type="NCBIfam" id="TIGR03462">
    <property type="entry name" value="CarR_dom_SF"/>
    <property type="match status" value="1"/>
</dbReference>
<evidence type="ECO:0000256" key="8">
    <source>
        <dbReference type="SAM" id="Phobius"/>
    </source>
</evidence>
<evidence type="ECO:0000256" key="1">
    <source>
        <dbReference type="ARBA" id="ARBA00004141"/>
    </source>
</evidence>
<evidence type="ECO:0000256" key="6">
    <source>
        <dbReference type="ARBA" id="ARBA00023136"/>
    </source>
</evidence>
<evidence type="ECO:0000256" key="3">
    <source>
        <dbReference type="ARBA" id="ARBA00022692"/>
    </source>
</evidence>
<keyword evidence="5 8" id="KW-1133">Transmembrane helix</keyword>
<dbReference type="GO" id="GO:0016117">
    <property type="term" value="P:carotenoid biosynthetic process"/>
    <property type="evidence" value="ECO:0007669"/>
    <property type="project" value="UniProtKB-KW"/>
</dbReference>
<organism evidence="9 10">
    <name type="scientific">Corynebacterium mendelii</name>
    <dbReference type="NCBI Taxonomy" id="2765362"/>
    <lineage>
        <taxon>Bacteria</taxon>
        <taxon>Bacillati</taxon>
        <taxon>Actinomycetota</taxon>
        <taxon>Actinomycetes</taxon>
        <taxon>Mycobacteriales</taxon>
        <taxon>Corynebacteriaceae</taxon>
        <taxon>Corynebacterium</taxon>
    </lineage>
</organism>
<evidence type="ECO:0000256" key="7">
    <source>
        <dbReference type="ARBA" id="ARBA00023235"/>
    </source>
</evidence>
<comment type="caution">
    <text evidence="9">The sequence shown here is derived from an EMBL/GenBank/DDBJ whole genome shotgun (WGS) entry which is preliminary data.</text>
</comment>
<proteinExistence type="predicted"/>
<protein>
    <submittedName>
        <fullName evidence="9">Lycopene cyclase domain-containing protein</fullName>
    </submittedName>
</protein>
<keyword evidence="3 8" id="KW-0812">Transmembrane</keyword>
<keyword evidence="7" id="KW-0413">Isomerase</keyword>